<dbReference type="AlphaFoldDB" id="A0A0K0D0G4"/>
<keyword evidence="1" id="KW-1185">Reference proteome</keyword>
<sequence>MDIAYMLEQIPAHLKSTQMVLDSLRKERPKSAYVMEPCDITVLRANVPNGSAMQSMLELLKQTVGAINVFGFTIQLLMTLLKEFLNCSMFIWAGSITHKREDW</sequence>
<dbReference type="WBParaSite" id="ACAC_0000355101-mRNA-1">
    <property type="protein sequence ID" value="ACAC_0000355101-mRNA-1"/>
    <property type="gene ID" value="ACAC_0000355101"/>
</dbReference>
<evidence type="ECO:0000313" key="2">
    <source>
        <dbReference type="WBParaSite" id="ACAC_0000355101-mRNA-1"/>
    </source>
</evidence>
<accession>A0A0K0D0G4</accession>
<protein>
    <submittedName>
        <fullName evidence="2">ACT domain-containing protein</fullName>
    </submittedName>
</protein>
<reference evidence="1" key="1">
    <citation type="submission" date="2012-09" db="EMBL/GenBank/DDBJ databases">
        <authorList>
            <person name="Martin A.A."/>
        </authorList>
    </citation>
    <scope>NUCLEOTIDE SEQUENCE</scope>
</reference>
<reference evidence="2" key="2">
    <citation type="submission" date="2017-02" db="UniProtKB">
        <authorList>
            <consortium name="WormBaseParasite"/>
        </authorList>
    </citation>
    <scope>IDENTIFICATION</scope>
</reference>
<evidence type="ECO:0000313" key="1">
    <source>
        <dbReference type="Proteomes" id="UP000035642"/>
    </source>
</evidence>
<dbReference type="Proteomes" id="UP000035642">
    <property type="component" value="Unassembled WGS sequence"/>
</dbReference>
<proteinExistence type="predicted"/>
<name>A0A0K0D0G4_ANGCA</name>
<organism evidence="1 2">
    <name type="scientific">Angiostrongylus cantonensis</name>
    <name type="common">Rat lungworm</name>
    <dbReference type="NCBI Taxonomy" id="6313"/>
    <lineage>
        <taxon>Eukaryota</taxon>
        <taxon>Metazoa</taxon>
        <taxon>Ecdysozoa</taxon>
        <taxon>Nematoda</taxon>
        <taxon>Chromadorea</taxon>
        <taxon>Rhabditida</taxon>
        <taxon>Rhabditina</taxon>
        <taxon>Rhabditomorpha</taxon>
        <taxon>Strongyloidea</taxon>
        <taxon>Metastrongylidae</taxon>
        <taxon>Angiostrongylus</taxon>
    </lineage>
</organism>